<feature type="transmembrane region" description="Helical" evidence="27">
    <location>
        <begin position="56"/>
        <end position="79"/>
    </location>
</feature>
<dbReference type="InterPro" id="IPR010714">
    <property type="entry name" value="Coatomer_asu_C"/>
</dbReference>
<dbReference type="SUPFAM" id="SSF101908">
    <property type="entry name" value="Putative isomerase YbhE"/>
    <property type="match status" value="1"/>
</dbReference>
<evidence type="ECO:0000256" key="2">
    <source>
        <dbReference type="ARBA" id="ARBA00004479"/>
    </source>
</evidence>
<evidence type="ECO:0000256" key="18">
    <source>
        <dbReference type="ARBA" id="ARBA00023034"/>
    </source>
</evidence>
<feature type="compositionally biased region" description="Low complexity" evidence="26">
    <location>
        <begin position="350"/>
        <end position="370"/>
    </location>
</feature>
<dbReference type="PROSITE" id="PS00678">
    <property type="entry name" value="WD_REPEATS_1"/>
    <property type="match status" value="1"/>
</dbReference>
<keyword evidence="30" id="KW-1185">Reference proteome</keyword>
<keyword evidence="23" id="KW-0807">Transducer</keyword>
<dbReference type="InterPro" id="IPR015943">
    <property type="entry name" value="WD40/YVTN_repeat-like_dom_sf"/>
</dbReference>
<keyword evidence="17 27" id="KW-1133">Transmembrane helix</keyword>
<dbReference type="PANTHER" id="PTHR21092:SF0">
    <property type="entry name" value="NICASTRIN"/>
    <property type="match status" value="1"/>
</dbReference>
<dbReference type="InterPro" id="IPR019775">
    <property type="entry name" value="WD40_repeat_CS"/>
</dbReference>
<feature type="repeat" description="WD" evidence="25">
    <location>
        <begin position="581"/>
        <end position="622"/>
    </location>
</feature>
<dbReference type="GO" id="GO:0005777">
    <property type="term" value="C:peroxisome"/>
    <property type="evidence" value="ECO:0007669"/>
    <property type="project" value="InterPro"/>
</dbReference>
<dbReference type="FunFam" id="1.20.1070.10:FF:000109">
    <property type="entry name" value="Leukotriene B4 receptor"/>
    <property type="match status" value="1"/>
</dbReference>
<dbReference type="Pfam" id="PF00001">
    <property type="entry name" value="7tm_1"/>
    <property type="match status" value="1"/>
</dbReference>
<dbReference type="SUPFAM" id="SSF81321">
    <property type="entry name" value="Family A G protein-coupled receptor-like"/>
    <property type="match status" value="1"/>
</dbReference>
<dbReference type="Pfam" id="PF04053">
    <property type="entry name" value="B-prop_COPA_B_2nd"/>
    <property type="match status" value="1"/>
</dbReference>
<keyword evidence="19" id="KW-0297">G-protein coupled receptor</keyword>
<dbReference type="GO" id="GO:0000139">
    <property type="term" value="C:Golgi membrane"/>
    <property type="evidence" value="ECO:0007669"/>
    <property type="project" value="UniProtKB-SubCell"/>
</dbReference>
<evidence type="ECO:0000256" key="26">
    <source>
        <dbReference type="SAM" id="MobiDB-lite"/>
    </source>
</evidence>
<feature type="repeat" description="WD" evidence="25">
    <location>
        <begin position="737"/>
        <end position="778"/>
    </location>
</feature>
<evidence type="ECO:0000256" key="5">
    <source>
        <dbReference type="ARBA" id="ARBA00007717"/>
    </source>
</evidence>
<dbReference type="GO" id="GO:0005886">
    <property type="term" value="C:plasma membrane"/>
    <property type="evidence" value="ECO:0007669"/>
    <property type="project" value="UniProtKB-SubCell"/>
</dbReference>
<dbReference type="InterPro" id="IPR036322">
    <property type="entry name" value="WD40_repeat_dom_sf"/>
</dbReference>
<feature type="transmembrane region" description="Helical" evidence="27">
    <location>
        <begin position="2219"/>
        <end position="2239"/>
    </location>
</feature>
<dbReference type="Gene3D" id="2.130.10.10">
    <property type="entry name" value="YVTN repeat-like/Quinoprotein amine dehydrogenase"/>
    <property type="match status" value="1"/>
</dbReference>
<name>A0A6G1Q825_CHAAH</name>
<dbReference type="InterPro" id="IPR020472">
    <property type="entry name" value="WD40_PAC1"/>
</dbReference>
<comment type="function">
    <text evidence="24">The coatomer is a cytosolic protein complex that binds to dilysine motifs and reversibly associates with Golgi non-clathrin-coated vesicles, which further mediate biosynthetic protein transport from the ER, via the Golgi up to the trans Golgi network. Coatomer complex is required for budding from Golgi membranes, and is essential for the retrograde Golgi-to-ER transport of dilysine-tagged proteins. In mammals, the coatomer can only be recruited by membranes associated to ADP-ribosylation factors (ARFs), which are small GTP-binding proteins; the complex also influences the Golgi structural integrity, as well as the processing, activity, and endocytic recycling of LDL receptors.</text>
</comment>
<reference evidence="29 30" key="1">
    <citation type="submission" date="2019-02" db="EMBL/GenBank/DDBJ databases">
        <title>Opniocepnalus argus genome.</title>
        <authorList>
            <person name="Zhou C."/>
            <person name="Xiao S."/>
        </authorList>
    </citation>
    <scope>NUCLEOTIDE SEQUENCE [LARGE SCALE GENOMIC DNA]</scope>
    <source>
        <strain evidence="29">OARG1902GOOAL</strain>
        <tissue evidence="29">Muscle</tissue>
    </source>
</reference>
<keyword evidence="12" id="KW-0732">Signal</keyword>
<dbReference type="PROSITE" id="PS50294">
    <property type="entry name" value="WD_REPEATS_REGION"/>
    <property type="match status" value="4"/>
</dbReference>
<dbReference type="Gene3D" id="1.25.40.470">
    <property type="match status" value="1"/>
</dbReference>
<dbReference type="GO" id="GO:0005198">
    <property type="term" value="F:structural molecule activity"/>
    <property type="evidence" value="ECO:0007669"/>
    <property type="project" value="InterPro"/>
</dbReference>
<dbReference type="Pfam" id="PF06957">
    <property type="entry name" value="COPI_C"/>
    <property type="match status" value="1"/>
</dbReference>
<evidence type="ECO:0000256" key="10">
    <source>
        <dbReference type="ARBA" id="ARBA00022574"/>
    </source>
</evidence>
<dbReference type="InterPro" id="IPR017452">
    <property type="entry name" value="GPCR_Rhodpsn_7TM"/>
</dbReference>
<keyword evidence="22" id="KW-0325">Glycoprotein</keyword>
<keyword evidence="14" id="KW-0931">ER-Golgi transport</keyword>
<dbReference type="SMART" id="SM00320">
    <property type="entry name" value="WD40"/>
    <property type="match status" value="5"/>
</dbReference>
<dbReference type="Pfam" id="PF04614">
    <property type="entry name" value="Pex19"/>
    <property type="match status" value="1"/>
</dbReference>
<feature type="region of interest" description="Disordered" evidence="26">
    <location>
        <begin position="331"/>
        <end position="371"/>
    </location>
</feature>
<feature type="transmembrane region" description="Helical" evidence="27">
    <location>
        <begin position="99"/>
        <end position="121"/>
    </location>
</feature>
<evidence type="ECO:0000256" key="3">
    <source>
        <dbReference type="ARBA" id="ARBA00004496"/>
    </source>
</evidence>
<evidence type="ECO:0000256" key="17">
    <source>
        <dbReference type="ARBA" id="ARBA00022989"/>
    </source>
</evidence>
<dbReference type="EMBL" id="CM015725">
    <property type="protein sequence ID" value="KAF3698672.1"/>
    <property type="molecule type" value="Genomic_DNA"/>
</dbReference>
<keyword evidence="20 27" id="KW-0472">Membrane</keyword>
<feature type="transmembrane region" description="Helical" evidence="27">
    <location>
        <begin position="20"/>
        <end position="44"/>
    </location>
</feature>
<dbReference type="GO" id="GO:0006886">
    <property type="term" value="P:intracellular protein transport"/>
    <property type="evidence" value="ECO:0007669"/>
    <property type="project" value="InterPro"/>
</dbReference>
<keyword evidence="7" id="KW-0813">Transport</keyword>
<evidence type="ECO:0000256" key="6">
    <source>
        <dbReference type="ARBA" id="ARBA00015303"/>
    </source>
</evidence>
<evidence type="ECO:0000256" key="9">
    <source>
        <dbReference type="ARBA" id="ARBA00022490"/>
    </source>
</evidence>
<dbReference type="PROSITE" id="PS50082">
    <property type="entry name" value="WD_REPEATS_2"/>
    <property type="match status" value="4"/>
</dbReference>
<dbReference type="GO" id="GO:0016485">
    <property type="term" value="P:protein processing"/>
    <property type="evidence" value="ECO:0007669"/>
    <property type="project" value="InterPro"/>
</dbReference>
<evidence type="ECO:0000256" key="4">
    <source>
        <dbReference type="ARBA" id="ARBA00004651"/>
    </source>
</evidence>
<evidence type="ECO:0000256" key="12">
    <source>
        <dbReference type="ARBA" id="ARBA00022729"/>
    </source>
</evidence>
<dbReference type="Pfam" id="PF23953">
    <property type="entry name" value="TPR_COPA_B"/>
    <property type="match status" value="1"/>
</dbReference>
<dbReference type="InterPro" id="IPR000276">
    <property type="entry name" value="GPCR_Rhodpsn"/>
</dbReference>
<keyword evidence="16" id="KW-0914">Notch signaling pathway</keyword>
<keyword evidence="10 25" id="KW-0853">WD repeat</keyword>
<dbReference type="Pfam" id="PF00400">
    <property type="entry name" value="WD40"/>
    <property type="match status" value="4"/>
</dbReference>
<evidence type="ECO:0000313" key="29">
    <source>
        <dbReference type="EMBL" id="KAF3698672.1"/>
    </source>
</evidence>
<keyword evidence="8" id="KW-1003">Cell membrane</keyword>
<evidence type="ECO:0000256" key="15">
    <source>
        <dbReference type="ARBA" id="ARBA00022927"/>
    </source>
</evidence>
<dbReference type="Gene3D" id="1.20.1070.10">
    <property type="entry name" value="Rhodopsin 7-helix transmembrane proteins"/>
    <property type="match status" value="1"/>
</dbReference>
<protein>
    <recommendedName>
        <fullName evidence="6">Nicastrin</fullName>
    </recommendedName>
</protein>
<evidence type="ECO:0000256" key="13">
    <source>
        <dbReference type="ARBA" id="ARBA00022737"/>
    </source>
</evidence>
<dbReference type="SUPFAM" id="SSF53187">
    <property type="entry name" value="Zn-dependent exopeptidases"/>
    <property type="match status" value="1"/>
</dbReference>
<dbReference type="Pfam" id="PF05450">
    <property type="entry name" value="Nicastrin"/>
    <property type="match status" value="1"/>
</dbReference>
<dbReference type="CDD" id="cd22948">
    <property type="entry name" value="Coatomer_WDAD_alpha"/>
    <property type="match status" value="1"/>
</dbReference>
<feature type="repeat" description="WD" evidence="25">
    <location>
        <begin position="693"/>
        <end position="734"/>
    </location>
</feature>
<feature type="transmembrane region" description="Helical" evidence="27">
    <location>
        <begin position="191"/>
        <end position="209"/>
    </location>
</feature>
<evidence type="ECO:0000256" key="14">
    <source>
        <dbReference type="ARBA" id="ARBA00022892"/>
    </source>
</evidence>
<keyword evidence="11 27" id="KW-0812">Transmembrane</keyword>
<feature type="transmembrane region" description="Helical" evidence="27">
    <location>
        <begin position="221"/>
        <end position="241"/>
    </location>
</feature>
<evidence type="ECO:0000256" key="1">
    <source>
        <dbReference type="ARBA" id="ARBA00004255"/>
    </source>
</evidence>
<dbReference type="CDD" id="cd03881">
    <property type="entry name" value="M28_Nicastrin"/>
    <property type="match status" value="1"/>
</dbReference>
<dbReference type="GO" id="GO:0004974">
    <property type="term" value="F:leukotriene receptor activity"/>
    <property type="evidence" value="ECO:0007669"/>
    <property type="project" value="UniProtKB-ARBA"/>
</dbReference>
<sequence length="2258" mass="253405">MSKNSTEHGNPVSNGLSTSLGALIMGIVFFLGVPGNLFIVWSILARTRQRSVTTILILNLACADSFLMALTIFFIIYLAKRTWVFGLIMCKCLFYLCNSNMYASVFLITLMSVHRLVAVLLPMRVSTLASKNIVRGVIGAMWLLVMTISVPSLVFRDVTVDTDKMNNTRLVCTPKHTLPQHVRLQYSLETVFGFILPYAVIITSYVLILKRLRQTKFRRKVRSEKLILAIVVMFGIFWLPYHTVNIIQVVSQWYPEDSTTREKLEDISQSIRAVTSAFAFISSCVNPVLYTFAGKSYIKQNGLAFMAKLFEATMDQIGNKKSRLMSKDTLETGKMDSISTGGALDDFDKTAAPPTREPEAASSSATSGAEKPPLLEDCKLFETLFEGEMAAQAKEEWEKAMTELAQEEPELLEHFQKLSEAAGKVGTDTASQQEFTSCLKETLRGLAKNADNLQTSGLAGDDLVKALEGLGLDEGGEGAEDGNILPIMQSIMQNLLSKEVLYPSLKEITTKYPEWLDANKPSLSPEDYQRYEQQAKIMGDICKHFEKEEEGPKDKEGVFERIMDLMQQVWNYKLRRCLFTLLGHLDYIRTTFFHHEYPWILSASDDQTIRIWNWQSRTCVCVLTGHNHYVMCAQFHPSEDLVVSASLDQTVRVWDISGLRKKNLSPGAVETEVRGISGVDLFGASDAVVKHVLEGHDRGVNWAAFHPSMPLIVSGADDRQVKIWRMNESKAWELDTCRGHYNNVSCAVFHPRQELILSNSEDKSIRVWDMSKRTGVQTFRRDHDRFWVLGAHPNLNLFAAGHDSGMIVFKLERERPAYAVHGNMLYYVKDRFLRQLDFNSSKDTAVMQLRSGSKFPVFSMSYNPAENAVLLCTLLIKNLKNEIVKKVQVPSCEEIFYAGTGSLLLRDADGVTLFDVQQKRSLATVKIAKVKYVVWSADTSHVALLAKHAIMICNRKLESLCNIHENIRVKSGAWDESGVFIYTTSNHIKYALTSGDHGIIRTLDLPIYVTRVRGNSVYCLDRECRPRVLTIDPTEYRFKLALVNRKYDEVLHMVRNAKLVGQSIIAYLQKKGYPEVALHFVKDEKTRFSLALECGNIEVALEAAKALDERSCWERLGEAALLQGHHQVVEMCYQRTKNFDKLTFLYLITGNLLKLRKMMKIAEIRKDMSGHYQAALYLGDVSERVRILKNCGQKSLAYLTAATHGLDEEAEALMETFDLEKETVPEVDPNAQLLQPPPPINPLDTNWPLLTVSKGFFEGAIAAKGKAGQMAADLDMDASGGEGWGDDAELQLDEDGFMDAPEGLGDEGVGKEEGGGWEVEEDLDLPPELDIPTGAGGGAEDGFFVPPTKGMSPAQMWCNNSQLPVDHILAGSFETAMRLLHDQVGVVNFGPYKSLFMQSLSRGRTCYLGLPSLPCLRSHPQRNWKDCGAKQGLPAVGLRLSDLISRLQQCYQLTTAGRFEEAVERFRTILLSIPLLVVDNKQEITEAQQLITICKEYIVGLTMETERKKLPKDTLEQQKRLCEMAAYFTHCNLQPVHMVLVLRTALNLFFKLRNFKTAAGFARRLLELGPKPDVAQQTRKILAACEKTLTDAHQLNYDPHNPFDMCAASFVPLYRGRPVEKCPLSGACYCPTYKGQICRVTQVTEIGKDVIGLRVSPLQFRKQDFISDSLRSQARKKKQRNSIIGVSCNSVEKKIYVNLNYTVPCVRLLNATHQIGCQCNVGVLHVLESEDNLDWVLRTGPNSPYMVILEYPLFNRSIMMKLKSGSGRVAGVAVVAPNTNPAEGFSPHTACPNENTGVYSEKYDPTMAHCNVTMWNPLGNGLSYEEFDFPIFSLKDDNDTRVIRQCYLDHNRPVNGSAPQYPLCAMQLYSHMSAVTDTATCMRRNDINYSISPDMVCDPLGDVNIWASTRPLNNTAKGHKMWESVVIAAAKLDSRSFFFDIAPGAESSASGFITLLAAAHALRNVTQEAQPNRTIIYAFFQGETFDYIGSSRMVYDMENNQFAVDLDNVHSVLEIGQVGLRSNTTLWLHSDPVSRRNNSVNEEVNKLLRNLHTAATGLNVTVDEPGFSQPLPPSSFQRFLRARPIPGIVIDDHRSTFTNRFYQSMYDNAEYLNISYPPNMTPEEQLEYVTDTAKVTQMLYSFLVRSNNSWIKQLIPSEFVTHLTDRPTNFYVGVYQQPSESSFLVQHLLANLTGSIVNVTQSNCKNQREDEDDKESKHMLTLGVGVGVLLTSFLLTYFISSKADILFSSGREPTSATY</sequence>
<comment type="subcellular location">
    <subcellularLocation>
        <location evidence="4">Cell membrane</location>
        <topology evidence="4">Multi-pass membrane protein</topology>
    </subcellularLocation>
    <subcellularLocation>
        <location evidence="3">Cytoplasm</location>
    </subcellularLocation>
    <subcellularLocation>
        <location evidence="1">Golgi apparatus membrane</location>
        <topology evidence="1">Peripheral membrane protein</topology>
        <orientation evidence="1">Cytoplasmic side</orientation>
    </subcellularLocation>
    <subcellularLocation>
        <location evidence="2">Membrane</location>
        <topology evidence="2">Single-pass type I membrane protein</topology>
    </subcellularLocation>
</comment>
<organism evidence="29 30">
    <name type="scientific">Channa argus</name>
    <name type="common">Northern snakehead</name>
    <name type="synonym">Ophicephalus argus</name>
    <dbReference type="NCBI Taxonomy" id="215402"/>
    <lineage>
        <taxon>Eukaryota</taxon>
        <taxon>Metazoa</taxon>
        <taxon>Chordata</taxon>
        <taxon>Craniata</taxon>
        <taxon>Vertebrata</taxon>
        <taxon>Euteleostomi</taxon>
        <taxon>Actinopterygii</taxon>
        <taxon>Neopterygii</taxon>
        <taxon>Teleostei</taxon>
        <taxon>Neoteleostei</taxon>
        <taxon>Acanthomorphata</taxon>
        <taxon>Anabantaria</taxon>
        <taxon>Anabantiformes</taxon>
        <taxon>Channoidei</taxon>
        <taxon>Channidae</taxon>
        <taxon>Channa</taxon>
    </lineage>
</organism>
<dbReference type="SUPFAM" id="SSF50978">
    <property type="entry name" value="WD40 repeat-like"/>
    <property type="match status" value="1"/>
</dbReference>
<dbReference type="PRINTS" id="PR00237">
    <property type="entry name" value="GPCRRHODOPSN"/>
</dbReference>
<keyword evidence="21" id="KW-0675">Receptor</keyword>
<evidence type="ECO:0000256" key="23">
    <source>
        <dbReference type="ARBA" id="ARBA00023224"/>
    </source>
</evidence>
<evidence type="ECO:0000256" key="7">
    <source>
        <dbReference type="ARBA" id="ARBA00022448"/>
    </source>
</evidence>
<dbReference type="GO" id="GO:0007219">
    <property type="term" value="P:Notch signaling pathway"/>
    <property type="evidence" value="ECO:0007669"/>
    <property type="project" value="UniProtKB-KW"/>
</dbReference>
<keyword evidence="18" id="KW-0333">Golgi apparatus</keyword>
<accession>A0A6G1Q825</accession>
<keyword evidence="15" id="KW-0653">Protein transport</keyword>
<reference evidence="30" key="2">
    <citation type="submission" date="2019-02" db="EMBL/GenBank/DDBJ databases">
        <title>Opniocepnalus argus Var Kimnra genome.</title>
        <authorList>
            <person name="Zhou C."/>
            <person name="Xiao S."/>
        </authorList>
    </citation>
    <scope>NUCLEOTIDE SEQUENCE [LARGE SCALE GENOMIC DNA]</scope>
</reference>
<dbReference type="PANTHER" id="PTHR21092">
    <property type="entry name" value="NICASTRIN"/>
    <property type="match status" value="1"/>
</dbReference>
<evidence type="ECO:0000313" key="30">
    <source>
        <dbReference type="Proteomes" id="UP000503349"/>
    </source>
</evidence>
<comment type="similarity">
    <text evidence="5">Belongs to the nicastrin family.</text>
</comment>
<dbReference type="Proteomes" id="UP000503349">
    <property type="component" value="Chromosome 14"/>
</dbReference>
<dbReference type="InterPro" id="IPR056176">
    <property type="entry name" value="TPR_COPA_B"/>
</dbReference>
<dbReference type="InterPro" id="IPR008710">
    <property type="entry name" value="Nicastrin"/>
</dbReference>
<dbReference type="InterPro" id="IPR001680">
    <property type="entry name" value="WD40_rpt"/>
</dbReference>
<dbReference type="Pfam" id="PF18266">
    <property type="entry name" value="Ncstrn_small"/>
    <property type="match status" value="1"/>
</dbReference>
<feature type="transmembrane region" description="Helical" evidence="27">
    <location>
        <begin position="133"/>
        <end position="155"/>
    </location>
</feature>
<evidence type="ECO:0000256" key="19">
    <source>
        <dbReference type="ARBA" id="ARBA00023040"/>
    </source>
</evidence>
<dbReference type="FunFam" id="1.25.40.470:FF:000002">
    <property type="entry name" value="Coatomer subunit alpha"/>
    <property type="match status" value="1"/>
</dbReference>
<evidence type="ECO:0000256" key="21">
    <source>
        <dbReference type="ARBA" id="ARBA00023170"/>
    </source>
</evidence>
<evidence type="ECO:0000256" key="20">
    <source>
        <dbReference type="ARBA" id="ARBA00023136"/>
    </source>
</evidence>
<keyword evidence="9" id="KW-0963">Cytoplasm</keyword>
<dbReference type="InterPro" id="IPR047312">
    <property type="entry name" value="Coatomer_alpha_WD-assoc_reg"/>
</dbReference>
<evidence type="ECO:0000256" key="16">
    <source>
        <dbReference type="ARBA" id="ARBA00022976"/>
    </source>
</evidence>
<proteinExistence type="inferred from homology"/>
<dbReference type="GO" id="GO:0016192">
    <property type="term" value="P:vesicle-mediated transport"/>
    <property type="evidence" value="ECO:0007669"/>
    <property type="project" value="UniProtKB-KW"/>
</dbReference>
<gene>
    <name evidence="29" type="ORF">EXN66_Car014359</name>
</gene>
<evidence type="ECO:0000256" key="25">
    <source>
        <dbReference type="PROSITE-ProRule" id="PRU00221"/>
    </source>
</evidence>
<dbReference type="InterPro" id="IPR041084">
    <property type="entry name" value="Ncstrn_small"/>
</dbReference>
<dbReference type="Gene3D" id="3.40.630.10">
    <property type="entry name" value="Zn peptidases"/>
    <property type="match status" value="1"/>
</dbReference>
<evidence type="ECO:0000256" key="24">
    <source>
        <dbReference type="ARBA" id="ARBA00024791"/>
    </source>
</evidence>
<feature type="repeat" description="WD" evidence="25">
    <location>
        <begin position="623"/>
        <end position="657"/>
    </location>
</feature>
<dbReference type="CDD" id="cd00200">
    <property type="entry name" value="WD40"/>
    <property type="match status" value="1"/>
</dbReference>
<keyword evidence="29" id="KW-0167">Capsid protein</keyword>
<feature type="domain" description="G-protein coupled receptors family 1 profile" evidence="28">
    <location>
        <begin position="35"/>
        <end position="290"/>
    </location>
</feature>
<evidence type="ECO:0000256" key="11">
    <source>
        <dbReference type="ARBA" id="ARBA00022692"/>
    </source>
</evidence>
<dbReference type="PRINTS" id="PR00320">
    <property type="entry name" value="GPROTEINBRPT"/>
</dbReference>
<evidence type="ECO:0000256" key="8">
    <source>
        <dbReference type="ARBA" id="ARBA00022475"/>
    </source>
</evidence>
<dbReference type="GO" id="GO:0030126">
    <property type="term" value="C:COPI vesicle coat"/>
    <property type="evidence" value="ECO:0007669"/>
    <property type="project" value="InterPro"/>
</dbReference>
<keyword evidence="29" id="KW-0946">Virion</keyword>
<dbReference type="InterPro" id="IPR006708">
    <property type="entry name" value="Pex19"/>
</dbReference>
<dbReference type="PROSITE" id="PS50262">
    <property type="entry name" value="G_PROTEIN_RECEP_F1_2"/>
    <property type="match status" value="1"/>
</dbReference>
<evidence type="ECO:0000259" key="28">
    <source>
        <dbReference type="PROSITE" id="PS50262"/>
    </source>
</evidence>
<evidence type="ECO:0000256" key="22">
    <source>
        <dbReference type="ARBA" id="ARBA00023180"/>
    </source>
</evidence>
<dbReference type="GO" id="GO:0007220">
    <property type="term" value="P:Notch receptor processing"/>
    <property type="evidence" value="ECO:0007669"/>
    <property type="project" value="TreeGrafter"/>
</dbReference>
<keyword evidence="13" id="KW-0677">Repeat</keyword>
<evidence type="ECO:0000256" key="27">
    <source>
        <dbReference type="SAM" id="Phobius"/>
    </source>
</evidence>
<dbReference type="InterPro" id="IPR006692">
    <property type="entry name" value="Beta-prop_COPA/B_2nd"/>
</dbReference>